<proteinExistence type="predicted"/>
<organism evidence="5 7">
    <name type="scientific">Staphylococcus aureus</name>
    <dbReference type="NCBI Taxonomy" id="1280"/>
    <lineage>
        <taxon>Bacteria</taxon>
        <taxon>Bacillati</taxon>
        <taxon>Bacillota</taxon>
        <taxon>Bacilli</taxon>
        <taxon>Bacillales</taxon>
        <taxon>Staphylococcaceae</taxon>
        <taxon>Staphylococcus</taxon>
    </lineage>
</organism>
<feature type="non-terminal residue" evidence="5">
    <location>
        <position position="168"/>
    </location>
</feature>
<reference evidence="6 7" key="1">
    <citation type="submission" date="2019-11" db="EMBL/GenBank/DDBJ databases">
        <title>Implementation of targeted gown and glove precautions to prevent Staphylococcus aureus acquisition in community-based nursing homes.</title>
        <authorList>
            <person name="Stine O.C."/>
        </authorList>
    </citation>
    <scope>NUCLEOTIDE SEQUENCE [LARGE SCALE GENOMIC DNA]</scope>
    <source>
        <strain evidence="5 7">S_2023.LVRQ.AN</strain>
        <strain evidence="4 6">S_4031.LGMP.AI</strain>
    </source>
</reference>
<dbReference type="Proteomes" id="UP000434412">
    <property type="component" value="Unassembled WGS sequence"/>
</dbReference>
<evidence type="ECO:0000313" key="5">
    <source>
        <dbReference type="EMBL" id="MVL46626.1"/>
    </source>
</evidence>
<keyword evidence="2" id="KW-0472">Membrane</keyword>
<dbReference type="PROSITE" id="PS50965">
    <property type="entry name" value="NERD"/>
    <property type="match status" value="1"/>
</dbReference>
<feature type="transmembrane region" description="Helical" evidence="2">
    <location>
        <begin position="6"/>
        <end position="29"/>
    </location>
</feature>
<evidence type="ECO:0000256" key="1">
    <source>
        <dbReference type="SAM" id="Coils"/>
    </source>
</evidence>
<evidence type="ECO:0000313" key="6">
    <source>
        <dbReference type="Proteomes" id="UP000433366"/>
    </source>
</evidence>
<sequence>MDLSSPVVIGLIIAVVIALIFFVLFLVALGSKKKVKRQTEEKYEQQEQNIKKSHEEALEKERIQNKKTITKQQEDYNHMVSTKDREIDALKLFSKNHSEYVTDMRLIGIRERLVKEKRIRPEDMHIMANIFLPKDGFNNIERISHLVLTRTGLYIIDSQLLKGHVYNG</sequence>
<protein>
    <recommendedName>
        <fullName evidence="3">NERD domain-containing protein</fullName>
    </recommendedName>
</protein>
<evidence type="ECO:0000259" key="3">
    <source>
        <dbReference type="PROSITE" id="PS50965"/>
    </source>
</evidence>
<dbReference type="Proteomes" id="UP000433366">
    <property type="component" value="Unassembled WGS sequence"/>
</dbReference>
<dbReference type="InterPro" id="IPR011528">
    <property type="entry name" value="NERD"/>
</dbReference>
<dbReference type="AlphaFoldDB" id="A0A6B0D5K3"/>
<evidence type="ECO:0000256" key="2">
    <source>
        <dbReference type="SAM" id="Phobius"/>
    </source>
</evidence>
<keyword evidence="2" id="KW-0812">Transmembrane</keyword>
<feature type="domain" description="NERD" evidence="3">
    <location>
        <begin position="104"/>
        <end position="168"/>
    </location>
</feature>
<comment type="caution">
    <text evidence="5">The sequence shown here is derived from an EMBL/GenBank/DDBJ whole genome shotgun (WGS) entry which is preliminary data.</text>
</comment>
<keyword evidence="2" id="KW-1133">Transmembrane helix</keyword>
<dbReference type="EMBL" id="WPRH01000335">
    <property type="protein sequence ID" value="MVI55218.1"/>
    <property type="molecule type" value="Genomic_DNA"/>
</dbReference>
<keyword evidence="1" id="KW-0175">Coiled coil</keyword>
<gene>
    <name evidence="4" type="ORF">GO793_05005</name>
    <name evidence="5" type="ORF">GO941_14205</name>
</gene>
<evidence type="ECO:0000313" key="4">
    <source>
        <dbReference type="EMBL" id="MVI55218.1"/>
    </source>
</evidence>
<name>A0A6B0D5K3_STAAU</name>
<evidence type="ECO:0000313" key="7">
    <source>
        <dbReference type="Proteomes" id="UP000434412"/>
    </source>
</evidence>
<feature type="coiled-coil region" evidence="1">
    <location>
        <begin position="29"/>
        <end position="63"/>
    </location>
</feature>
<dbReference type="EMBL" id="WPVZ01000756">
    <property type="protein sequence ID" value="MVL46626.1"/>
    <property type="molecule type" value="Genomic_DNA"/>
</dbReference>
<accession>A0A6B0D5K3</accession>